<sequence>MKKENLQSYRPVSLTSVPSPIMGQIFLETMLKHMENEEVTGDSQYGFTKGELCLTDLVALNGRVTVLVGKGRTTNIIYLDLASATVPDDILISVLERHGFDGALRG</sequence>
<dbReference type="Proteomes" id="UP000269221">
    <property type="component" value="Unassembled WGS sequence"/>
</dbReference>
<reference evidence="1 2" key="1">
    <citation type="submission" date="2018-07" db="EMBL/GenBank/DDBJ databases">
        <title>A high quality draft genome assembly of the barn swallow (H. rustica rustica).</title>
        <authorList>
            <person name="Formenti G."/>
            <person name="Chiara M."/>
            <person name="Poveda L."/>
            <person name="Francoijs K.-J."/>
            <person name="Bonisoli-Alquati A."/>
            <person name="Canova L."/>
            <person name="Gianfranceschi L."/>
            <person name="Horner D.S."/>
            <person name="Saino N."/>
        </authorList>
    </citation>
    <scope>NUCLEOTIDE SEQUENCE [LARGE SCALE GENOMIC DNA]</scope>
    <source>
        <strain evidence="1">Chelidonia</strain>
        <tissue evidence="1">Blood</tissue>
    </source>
</reference>
<evidence type="ECO:0000313" key="2">
    <source>
        <dbReference type="Proteomes" id="UP000269221"/>
    </source>
</evidence>
<comment type="caution">
    <text evidence="1">The sequence shown here is derived from an EMBL/GenBank/DDBJ whole genome shotgun (WGS) entry which is preliminary data.</text>
</comment>
<dbReference type="STRING" id="333673.A0A3M0JVB4"/>
<proteinExistence type="predicted"/>
<dbReference type="AlphaFoldDB" id="A0A3M0JVB4"/>
<accession>A0A3M0JVB4</accession>
<organism evidence="1 2">
    <name type="scientific">Hirundo rustica rustica</name>
    <dbReference type="NCBI Taxonomy" id="333673"/>
    <lineage>
        <taxon>Eukaryota</taxon>
        <taxon>Metazoa</taxon>
        <taxon>Chordata</taxon>
        <taxon>Craniata</taxon>
        <taxon>Vertebrata</taxon>
        <taxon>Euteleostomi</taxon>
        <taxon>Archelosauria</taxon>
        <taxon>Archosauria</taxon>
        <taxon>Dinosauria</taxon>
        <taxon>Saurischia</taxon>
        <taxon>Theropoda</taxon>
        <taxon>Coelurosauria</taxon>
        <taxon>Aves</taxon>
        <taxon>Neognathae</taxon>
        <taxon>Neoaves</taxon>
        <taxon>Telluraves</taxon>
        <taxon>Australaves</taxon>
        <taxon>Passeriformes</taxon>
        <taxon>Sylvioidea</taxon>
        <taxon>Hirundinidae</taxon>
        <taxon>Hirundo</taxon>
    </lineage>
</organism>
<evidence type="ECO:0008006" key="3">
    <source>
        <dbReference type="Google" id="ProtNLM"/>
    </source>
</evidence>
<protein>
    <recommendedName>
        <fullName evidence="3">Reverse transcriptase domain-containing protein</fullName>
    </recommendedName>
</protein>
<keyword evidence="2" id="KW-1185">Reference proteome</keyword>
<name>A0A3M0JVB4_HIRRU</name>
<dbReference type="EMBL" id="QRBI01000123">
    <property type="protein sequence ID" value="RMC04946.1"/>
    <property type="molecule type" value="Genomic_DNA"/>
</dbReference>
<dbReference type="OrthoDB" id="416454at2759"/>
<evidence type="ECO:0000313" key="1">
    <source>
        <dbReference type="EMBL" id="RMC04946.1"/>
    </source>
</evidence>
<gene>
    <name evidence="1" type="ORF">DUI87_18123</name>
</gene>